<feature type="transmembrane region" description="Helical" evidence="6">
    <location>
        <begin position="555"/>
        <end position="574"/>
    </location>
</feature>
<protein>
    <recommendedName>
        <fullName evidence="7">SSD domain-containing protein</fullName>
    </recommendedName>
</protein>
<dbReference type="InterPro" id="IPR004869">
    <property type="entry name" value="MMPL_dom"/>
</dbReference>
<dbReference type="PATRIC" id="fig|263475.3.peg.181"/>
<evidence type="ECO:0000256" key="4">
    <source>
        <dbReference type="ARBA" id="ARBA00022989"/>
    </source>
</evidence>
<dbReference type="PANTHER" id="PTHR33406:SF13">
    <property type="entry name" value="MEMBRANE PROTEIN YDFJ"/>
    <property type="match status" value="1"/>
</dbReference>
<feature type="transmembrane region" description="Helical" evidence="6">
    <location>
        <begin position="185"/>
        <end position="205"/>
    </location>
</feature>
<evidence type="ECO:0000256" key="3">
    <source>
        <dbReference type="ARBA" id="ARBA00022692"/>
    </source>
</evidence>
<keyword evidence="9" id="KW-1185">Reference proteome</keyword>
<feature type="transmembrane region" description="Helical" evidence="6">
    <location>
        <begin position="663"/>
        <end position="682"/>
    </location>
</feature>
<dbReference type="InterPro" id="IPR050545">
    <property type="entry name" value="Mycobact_MmpL"/>
</dbReference>
<comment type="subcellular location">
    <subcellularLocation>
        <location evidence="1">Cell membrane</location>
        <topology evidence="1">Multi-pass membrane protein</topology>
    </subcellularLocation>
</comment>
<proteinExistence type="predicted"/>
<comment type="caution">
    <text evidence="8">The sequence shown here is derived from an EMBL/GenBank/DDBJ whole genome shotgun (WGS) entry which is preliminary data.</text>
</comment>
<feature type="domain" description="SSD" evidence="7">
    <location>
        <begin position="184"/>
        <end position="312"/>
    </location>
</feature>
<dbReference type="RefSeq" id="WP_053419125.1">
    <property type="nucleotide sequence ID" value="NZ_LILB01000009.1"/>
</dbReference>
<dbReference type="AlphaFoldDB" id="A0A0M0L894"/>
<dbReference type="Pfam" id="PF03176">
    <property type="entry name" value="MMPL"/>
    <property type="match status" value="2"/>
</dbReference>
<dbReference type="EMBL" id="LILB01000009">
    <property type="protein sequence ID" value="KOO47321.1"/>
    <property type="molecule type" value="Genomic_DNA"/>
</dbReference>
<feature type="transmembrane region" description="Helical" evidence="6">
    <location>
        <begin position="586"/>
        <end position="605"/>
    </location>
</feature>
<feature type="transmembrane region" description="Helical" evidence="6">
    <location>
        <begin position="637"/>
        <end position="657"/>
    </location>
</feature>
<dbReference type="InterPro" id="IPR000731">
    <property type="entry name" value="SSD"/>
</dbReference>
<dbReference type="SUPFAM" id="SSF82866">
    <property type="entry name" value="Multidrug efflux transporter AcrB transmembrane domain"/>
    <property type="match status" value="2"/>
</dbReference>
<dbReference type="STRING" id="263475.AMD00_21910"/>
<organism evidence="8 9">
    <name type="scientific">Viridibacillus arvi</name>
    <dbReference type="NCBI Taxonomy" id="263475"/>
    <lineage>
        <taxon>Bacteria</taxon>
        <taxon>Bacillati</taxon>
        <taxon>Bacillota</taxon>
        <taxon>Bacilli</taxon>
        <taxon>Bacillales</taxon>
        <taxon>Caryophanaceae</taxon>
        <taxon>Viridibacillus</taxon>
    </lineage>
</organism>
<feature type="transmembrane region" description="Helical" evidence="6">
    <location>
        <begin position="344"/>
        <end position="362"/>
    </location>
</feature>
<evidence type="ECO:0000256" key="2">
    <source>
        <dbReference type="ARBA" id="ARBA00022475"/>
    </source>
</evidence>
<keyword evidence="5 6" id="KW-0472">Membrane</keyword>
<keyword evidence="3 6" id="KW-0812">Transmembrane</keyword>
<evidence type="ECO:0000313" key="9">
    <source>
        <dbReference type="Proteomes" id="UP000036867"/>
    </source>
</evidence>
<feature type="transmembrane region" description="Helical" evidence="6">
    <location>
        <begin position="211"/>
        <end position="235"/>
    </location>
</feature>
<reference evidence="9" key="1">
    <citation type="submission" date="2015-08" db="EMBL/GenBank/DDBJ databases">
        <title>Fjat-10028 dsm 16317.</title>
        <authorList>
            <person name="Liu B."/>
            <person name="Wang J."/>
            <person name="Zhu Y."/>
            <person name="Liu G."/>
            <person name="Chen Q."/>
            <person name="Chen Z."/>
            <person name="Lan J."/>
            <person name="Che J."/>
            <person name="Ge C."/>
            <person name="Shi H."/>
            <person name="Pan Z."/>
            <person name="Liu X."/>
        </authorList>
    </citation>
    <scope>NUCLEOTIDE SEQUENCE [LARGE SCALE GENOMIC DNA]</scope>
    <source>
        <strain evidence="9">DSM 16317</strain>
    </source>
</reference>
<dbReference type="OrthoDB" id="7051771at2"/>
<dbReference type="Gene3D" id="1.20.1640.10">
    <property type="entry name" value="Multidrug efflux transporter AcrB transmembrane domain"/>
    <property type="match status" value="2"/>
</dbReference>
<keyword evidence="2" id="KW-1003">Cell membrane</keyword>
<evidence type="ECO:0000256" key="5">
    <source>
        <dbReference type="ARBA" id="ARBA00023136"/>
    </source>
</evidence>
<dbReference type="PROSITE" id="PS50156">
    <property type="entry name" value="SSD"/>
    <property type="match status" value="1"/>
</dbReference>
<feature type="transmembrane region" description="Helical" evidence="6">
    <location>
        <begin position="12"/>
        <end position="31"/>
    </location>
</feature>
<gene>
    <name evidence="8" type="ORF">AMD00_21910</name>
</gene>
<feature type="transmembrane region" description="Helical" evidence="6">
    <location>
        <begin position="159"/>
        <end position="178"/>
    </location>
</feature>
<feature type="transmembrane region" description="Helical" evidence="6">
    <location>
        <begin position="287"/>
        <end position="314"/>
    </location>
</feature>
<dbReference type="PANTHER" id="PTHR33406">
    <property type="entry name" value="MEMBRANE PROTEIN MJ1562-RELATED"/>
    <property type="match status" value="1"/>
</dbReference>
<feature type="transmembrane region" description="Helical" evidence="6">
    <location>
        <begin position="527"/>
        <end position="546"/>
    </location>
</feature>
<dbReference type="GO" id="GO:0005886">
    <property type="term" value="C:plasma membrane"/>
    <property type="evidence" value="ECO:0007669"/>
    <property type="project" value="UniProtKB-SubCell"/>
</dbReference>
<sequence length="705" mass="78259">MQYLSRFITKYYKIIATVWCALFIIFAYFAIQIPGQLKGDGFKVNGDHQAVMNELTEEFGLPAETIFVVFDNVKDVDIKATLQKIEEVKEIDSIQSPLKNSELHKKNISYAILNFDNTIEDMAIVVPKIRDKINNKQGITITGGSVISSDLNTASQKDLANAEAIGLPIAVLVLLLAFGSVVASILPIVIGIITVVSAFGILSMLSGQFDLSIFIMNIIPMLGLALSIDFALLFINRYREERLHSTIQQAVQTTIQTAGRSIIFSAFCVMIGLGAMIVIQVEIFHNIALGGTIAVFLAVVASLTLLPASILLLGDRLNKWTIIRVKPNSESRWRNFATLVMKRPVTIAIISLIILGIGIVPVKDMKLTIPTMDALPTSYDSRTSFEKLQKEFNLGKNSTVYLLAEREDGWDSKAGLNAILKLQKALQNDDLVLDVKTIFTESKINRVEDWQQSMENLSASEQLKPLKETFIHDKQLFIPITLDAKGASTKAQDWVRKWSDKDLNMNFKLGGEAKFNQEIFDEISNKIVIALSIIIISTFFILMLAFRSVLIPIKAILMNIIGLSSAFGILVYIFQYGSFGIEEGTIVLIIPVITFCLVFGLSMDYEVFLISRIQEEYEKGASNTRATIDGLTSTSKIITSAALIMIVITGAFAFTDVMPVKQIGVGIAIAIAIDATIIRLMLVPSLMKLLGDWNWWMPFQKKNRK</sequence>
<feature type="transmembrane region" description="Helical" evidence="6">
    <location>
        <begin position="262"/>
        <end position="281"/>
    </location>
</feature>
<keyword evidence="4 6" id="KW-1133">Transmembrane helix</keyword>
<evidence type="ECO:0000259" key="7">
    <source>
        <dbReference type="PROSITE" id="PS50156"/>
    </source>
</evidence>
<name>A0A0M0L894_9BACL</name>
<evidence type="ECO:0000256" key="1">
    <source>
        <dbReference type="ARBA" id="ARBA00004651"/>
    </source>
</evidence>
<dbReference type="GeneID" id="301138759"/>
<evidence type="ECO:0000256" key="6">
    <source>
        <dbReference type="SAM" id="Phobius"/>
    </source>
</evidence>
<dbReference type="Proteomes" id="UP000036867">
    <property type="component" value="Unassembled WGS sequence"/>
</dbReference>
<evidence type="ECO:0000313" key="8">
    <source>
        <dbReference type="EMBL" id="KOO47321.1"/>
    </source>
</evidence>
<accession>A0A0M0L894</accession>